<dbReference type="InterPro" id="IPR029053">
    <property type="entry name" value="Viral_coat"/>
</dbReference>
<dbReference type="Proteomes" id="UP000203752">
    <property type="component" value="Segment"/>
</dbReference>
<dbReference type="OrthoDB" id="17533at10239"/>
<protein>
    <recommendedName>
        <fullName evidence="3">Capsid protein</fullName>
    </recommendedName>
</protein>
<dbReference type="GeneID" id="31051044"/>
<keyword evidence="6" id="KW-1142">T=3 icosahedral capsid protein</keyword>
<name>A0A1Q1MKB7_9TOMB</name>
<gene>
    <name evidence="9" type="primary">p37</name>
</gene>
<evidence type="ECO:0000313" key="10">
    <source>
        <dbReference type="Proteomes" id="UP000203752"/>
    </source>
</evidence>
<dbReference type="GO" id="GO:0005198">
    <property type="term" value="F:structural molecule activity"/>
    <property type="evidence" value="ECO:0007669"/>
    <property type="project" value="InterPro"/>
</dbReference>
<evidence type="ECO:0000256" key="2">
    <source>
        <dbReference type="ARBA" id="ARBA00007446"/>
    </source>
</evidence>
<dbReference type="Pfam" id="PF00729">
    <property type="entry name" value="Viral_coat"/>
    <property type="match status" value="1"/>
</dbReference>
<proteinExistence type="inferred from homology"/>
<dbReference type="RefSeq" id="YP_009345604.1">
    <property type="nucleotide sequence ID" value="NC_033777.1"/>
</dbReference>
<evidence type="ECO:0000256" key="6">
    <source>
        <dbReference type="ARBA" id="ARBA00023060"/>
    </source>
</evidence>
<keyword evidence="4" id="KW-0167">Capsid protein</keyword>
<evidence type="ECO:0000259" key="8">
    <source>
        <dbReference type="Pfam" id="PF00729"/>
    </source>
</evidence>
<dbReference type="InterPro" id="IPR000937">
    <property type="entry name" value="Capsid_prot_S-dom_vir"/>
</dbReference>
<comment type="subcellular location">
    <subcellularLocation>
        <location evidence="1">Virion</location>
    </subcellularLocation>
</comment>
<accession>A0A1Q1MKB7</accession>
<evidence type="ECO:0000256" key="7">
    <source>
        <dbReference type="SAM" id="MobiDB-lite"/>
    </source>
</evidence>
<dbReference type="SUPFAM" id="SSF88633">
    <property type="entry name" value="Positive stranded ssRNA viruses"/>
    <property type="match status" value="1"/>
</dbReference>
<evidence type="ECO:0000256" key="5">
    <source>
        <dbReference type="ARBA" id="ARBA00022844"/>
    </source>
</evidence>
<reference evidence="9 10" key="1">
    <citation type="journal article" date="2017" name="Arch. Virol.">
        <title>Complete nucleotide sequence of clematis chlorotic mottle virus, a new member of the family Tombusviridae.</title>
        <authorList>
            <person name="McLaughlin M."/>
            <person name="Lockhart B."/>
            <person name="Jordan R."/>
            <person name="Denton G."/>
            <person name="Mollov D."/>
        </authorList>
    </citation>
    <scope>NUCLEOTIDE SEQUENCE [LARGE SCALE GENOMIC DNA]</scope>
</reference>
<evidence type="ECO:0000256" key="1">
    <source>
        <dbReference type="ARBA" id="ARBA00004328"/>
    </source>
</evidence>
<dbReference type="EMBL" id="KX712140">
    <property type="protein sequence ID" value="AQM36684.1"/>
    <property type="molecule type" value="Genomic_RNA"/>
</dbReference>
<organism evidence="9 10">
    <name type="scientific">Clematis chlorotic mottle virus</name>
    <dbReference type="NCBI Taxonomy" id="1950126"/>
    <lineage>
        <taxon>Viruses</taxon>
        <taxon>Riboviria</taxon>
        <taxon>Orthornavirae</taxon>
        <taxon>Kitrinoviricota</taxon>
        <taxon>Tolucaviricetes</taxon>
        <taxon>Tolivirales</taxon>
        <taxon>Tombusviridae</taxon>
        <taxon>Procedovirinae</taxon>
        <taxon>Pelarspovirus</taxon>
        <taxon>Pelarspovirus clematis</taxon>
    </lineage>
</organism>
<comment type="similarity">
    <text evidence="2">Belongs to the icosahedral plant coat protein family.</text>
</comment>
<evidence type="ECO:0000256" key="4">
    <source>
        <dbReference type="ARBA" id="ARBA00022561"/>
    </source>
</evidence>
<feature type="domain" description="Icosahedral viral capsid protein S" evidence="8">
    <location>
        <begin position="75"/>
        <end position="234"/>
    </location>
</feature>
<dbReference type="Gene3D" id="2.60.120.20">
    <property type="match status" value="1"/>
</dbReference>
<feature type="region of interest" description="Disordered" evidence="7">
    <location>
        <begin position="55"/>
        <end position="76"/>
    </location>
</feature>
<dbReference type="KEGG" id="vg:31051044"/>
<evidence type="ECO:0000313" key="9">
    <source>
        <dbReference type="EMBL" id="AQM36684.1"/>
    </source>
</evidence>
<dbReference type="GO" id="GO:0039617">
    <property type="term" value="C:T=3 icosahedral viral capsid"/>
    <property type="evidence" value="ECO:0007669"/>
    <property type="project" value="UniProtKB-KW"/>
</dbReference>
<keyword evidence="5" id="KW-0946">Virion</keyword>
<sequence>MAAKDSPIVKRLAAQGVPWAVKLMEKDWRSLTKSQKQAARAAGVGPVIPTSVSPKVTRLVGGNPGNARRTSGDPGNAMKTMTITKQEFLGSIHADSLIHSLTLDPKNVRTFPHLSALAAGYNKYRFTTVRLRYSPRCSNSDCSFIAGFTTDSSDDTPSNKYQLYGLATRFECQSSKSLLMTPPIDKGLKFLRDCTTDDSKLVDCGKIYYMVDGNHDGILGELFLDFTVVLSEPQYSQVQTQKHEGSSSSGPGLTTFERRERNCVLQFQCAGKFLVSMRTAPIGDVRGLGADAAGMLQTKEGDHVHSLLEVTANEPMASLLFSFSSATVTSRIYVSRM</sequence>
<evidence type="ECO:0000256" key="3">
    <source>
        <dbReference type="ARBA" id="ARBA00018091"/>
    </source>
</evidence>
<keyword evidence="10" id="KW-1185">Reference proteome</keyword>